<comment type="caution">
    <text evidence="3">The sequence shown here is derived from an EMBL/GenBank/DDBJ whole genome shotgun (WGS) entry which is preliminary data.</text>
</comment>
<dbReference type="InterPro" id="IPR012341">
    <property type="entry name" value="6hp_glycosidase-like_sf"/>
</dbReference>
<dbReference type="EMBL" id="BAAAQM010000008">
    <property type="protein sequence ID" value="GAA1962162.1"/>
    <property type="molecule type" value="Genomic_DNA"/>
</dbReference>
<organism evidence="3 4">
    <name type="scientific">Catenulispora subtropica</name>
    <dbReference type="NCBI Taxonomy" id="450798"/>
    <lineage>
        <taxon>Bacteria</taxon>
        <taxon>Bacillati</taxon>
        <taxon>Actinomycetota</taxon>
        <taxon>Actinomycetes</taxon>
        <taxon>Catenulisporales</taxon>
        <taxon>Catenulisporaceae</taxon>
        <taxon>Catenulispora</taxon>
    </lineage>
</organism>
<sequence length="592" mass="65474">MAGRIEDYALIGDLQTAALVGRNGSIDWLCFPRFDSPSCFGALLGGKENGHWLLAPVNATECTSRSYVGDSLVLETFWETSTGTAKVIDFMPQRDATPDVIRIVEGISGSVDMRGELRLRFDYGRVVPWVRRTDNQRVAVAGPDSVWMRDHPSIHSYGKGFATIAEFTVRAGERLPMILSWMPSHYTVPPGQDAEKSLRETLDGWYEWSTKARYQGPYQDLVMRSMIVLKSLSYQPTGGIVAAATSSLPEQIGGERNWDYRFCWLRDSTMTLSALLRGGCIEEAVAWRQWLLRAVAGDPAALQIMYGVGGERRLPELVAKWLPGYEGSVPVRFGNAAVEQLQLDVYGEVIDTLHTALEAGIPTERHVWGLVKALMDFLEGHWHEPDEGIWEVRGGRRHFVHSKIMCWVAFDRAVKMAEATGMTAPLARWRWTRDAIHADVCAKGYDPELGAFTQYYGGKTLDAATLFVVKTGFLPPDDPRVVSTVKAVRDGLSHDGFVRRYSTGTANDSAVDGLPGEEGAFLACSFWLADALVAIGHKEEARALFEQVAAISNDLGLISEQWDPRAGRQLGNTPQAFTHVALVNTAFLLAES</sequence>
<evidence type="ECO:0000259" key="2">
    <source>
        <dbReference type="Pfam" id="PF19291"/>
    </source>
</evidence>
<dbReference type="Pfam" id="PF00723">
    <property type="entry name" value="Glyco_hydro_15"/>
    <property type="match status" value="1"/>
</dbReference>
<dbReference type="SUPFAM" id="SSF48208">
    <property type="entry name" value="Six-hairpin glycosidases"/>
    <property type="match status" value="1"/>
</dbReference>
<protein>
    <submittedName>
        <fullName evidence="3">Glycoside hydrolase family 15 protein</fullName>
    </submittedName>
</protein>
<keyword evidence="4" id="KW-1185">Reference proteome</keyword>
<dbReference type="Pfam" id="PF19291">
    <property type="entry name" value="TREH_N"/>
    <property type="match status" value="1"/>
</dbReference>
<dbReference type="PANTHER" id="PTHR31616">
    <property type="entry name" value="TREHALASE"/>
    <property type="match status" value="1"/>
</dbReference>
<dbReference type="InterPro" id="IPR045582">
    <property type="entry name" value="Trehalase-like_N"/>
</dbReference>
<reference evidence="3 4" key="1">
    <citation type="journal article" date="2019" name="Int. J. Syst. Evol. Microbiol.">
        <title>The Global Catalogue of Microorganisms (GCM) 10K type strain sequencing project: providing services to taxonomists for standard genome sequencing and annotation.</title>
        <authorList>
            <consortium name="The Broad Institute Genomics Platform"/>
            <consortium name="The Broad Institute Genome Sequencing Center for Infectious Disease"/>
            <person name="Wu L."/>
            <person name="Ma J."/>
        </authorList>
    </citation>
    <scope>NUCLEOTIDE SEQUENCE [LARGE SCALE GENOMIC DNA]</scope>
    <source>
        <strain evidence="3 4">JCM 16013</strain>
    </source>
</reference>
<feature type="domain" description="Trehalase-like N-terminal" evidence="2">
    <location>
        <begin position="2"/>
        <end position="144"/>
    </location>
</feature>
<dbReference type="RefSeq" id="WP_344656554.1">
    <property type="nucleotide sequence ID" value="NZ_BAAAQM010000008.1"/>
</dbReference>
<evidence type="ECO:0000313" key="4">
    <source>
        <dbReference type="Proteomes" id="UP001499854"/>
    </source>
</evidence>
<keyword evidence="3" id="KW-0378">Hydrolase</keyword>
<name>A0ABN2R1T3_9ACTN</name>
<dbReference type="GO" id="GO:0016787">
    <property type="term" value="F:hydrolase activity"/>
    <property type="evidence" value="ECO:0007669"/>
    <property type="project" value="UniProtKB-KW"/>
</dbReference>
<evidence type="ECO:0000313" key="3">
    <source>
        <dbReference type="EMBL" id="GAA1962162.1"/>
    </source>
</evidence>
<proteinExistence type="predicted"/>
<accession>A0ABN2R1T3</accession>
<dbReference type="PANTHER" id="PTHR31616:SF0">
    <property type="entry name" value="GLUCAN 1,4-ALPHA-GLUCOSIDASE"/>
    <property type="match status" value="1"/>
</dbReference>
<dbReference type="InterPro" id="IPR008928">
    <property type="entry name" value="6-hairpin_glycosidase_sf"/>
</dbReference>
<evidence type="ECO:0000259" key="1">
    <source>
        <dbReference type="Pfam" id="PF00723"/>
    </source>
</evidence>
<feature type="domain" description="GH15-like" evidence="1">
    <location>
        <begin position="216"/>
        <end position="586"/>
    </location>
</feature>
<dbReference type="InterPro" id="IPR011613">
    <property type="entry name" value="GH15-like"/>
</dbReference>
<gene>
    <name evidence="3" type="ORF">GCM10009838_18760</name>
</gene>
<dbReference type="Proteomes" id="UP001499854">
    <property type="component" value="Unassembled WGS sequence"/>
</dbReference>
<dbReference type="Gene3D" id="1.50.10.10">
    <property type="match status" value="1"/>
</dbReference>